<dbReference type="InterPro" id="IPR036186">
    <property type="entry name" value="Serpin_sf"/>
</dbReference>
<evidence type="ECO:0000259" key="2">
    <source>
        <dbReference type="SMART" id="SM00093"/>
    </source>
</evidence>
<protein>
    <submittedName>
        <fullName evidence="3">Serpin family protein</fullName>
    </submittedName>
</protein>
<comment type="similarity">
    <text evidence="1">Belongs to the serpin family.</text>
</comment>
<dbReference type="InterPro" id="IPR000215">
    <property type="entry name" value="Serpin_fam"/>
</dbReference>
<dbReference type="Pfam" id="PF00079">
    <property type="entry name" value="Serpin"/>
    <property type="match status" value="1"/>
</dbReference>
<organism evidence="3 4">
    <name type="scientific">Plantactinospora siamensis</name>
    <dbReference type="NCBI Taxonomy" id="555372"/>
    <lineage>
        <taxon>Bacteria</taxon>
        <taxon>Bacillati</taxon>
        <taxon>Actinomycetota</taxon>
        <taxon>Actinomycetes</taxon>
        <taxon>Micromonosporales</taxon>
        <taxon>Micromonosporaceae</taxon>
        <taxon>Plantactinospora</taxon>
    </lineage>
</organism>
<keyword evidence="4" id="KW-1185">Reference proteome</keyword>
<dbReference type="InterPro" id="IPR042178">
    <property type="entry name" value="Serpin_sf_1"/>
</dbReference>
<dbReference type="PANTHER" id="PTHR11461">
    <property type="entry name" value="SERINE PROTEASE INHIBITOR, SERPIN"/>
    <property type="match status" value="1"/>
</dbReference>
<name>A0ABV6NRI1_9ACTN</name>
<proteinExistence type="inferred from homology"/>
<evidence type="ECO:0000256" key="1">
    <source>
        <dbReference type="RuleBase" id="RU000411"/>
    </source>
</evidence>
<sequence>MSVEAVNALTARWAATATATATVAGEGGTVLSGAGAYPLLTLLAPYATGDARAELAAVASTPPPALDSAEVRLAVAAWIRDDLPLTDDWLALPESLRGRLSGDPGVDQPVLDRWAAQNTAGLIERMPVAVTDETRMILASALSVVTTWRWPFTERPCRPAAGPWAGRELLGLDRGHYDPALLRVVQTDAGTLTLLAVPGEEDVDVVLALGPADRPAAAVLPAAVGALPALVPALPGGADVPVRPAAGGPGVTVRLIHAFDDRPQLDVSTVAFAVSGEHDLLAHAELFGLVAATDTGRGHFPGISPEPLAVSQAKQSATALFGAVGFKAAAVTAMGMVRAGSIQQPSMQKELTALTIDRPFGFLAVHRPTGAVLVAGWVTEPEPYR</sequence>
<dbReference type="Proteomes" id="UP001589894">
    <property type="component" value="Unassembled WGS sequence"/>
</dbReference>
<dbReference type="RefSeq" id="WP_377335831.1">
    <property type="nucleotide sequence ID" value="NZ_JBHLUE010000002.1"/>
</dbReference>
<reference evidence="3 4" key="1">
    <citation type="submission" date="2024-09" db="EMBL/GenBank/DDBJ databases">
        <authorList>
            <person name="Sun Q."/>
            <person name="Mori K."/>
        </authorList>
    </citation>
    <scope>NUCLEOTIDE SEQUENCE [LARGE SCALE GENOMIC DNA]</scope>
    <source>
        <strain evidence="3 4">TBRC 2205</strain>
    </source>
</reference>
<feature type="domain" description="Serpin" evidence="2">
    <location>
        <begin position="14"/>
        <end position="381"/>
    </location>
</feature>
<dbReference type="Gene3D" id="3.30.497.10">
    <property type="entry name" value="Antithrombin, subunit I, domain 2"/>
    <property type="match status" value="2"/>
</dbReference>
<dbReference type="EMBL" id="JBHLUE010000002">
    <property type="protein sequence ID" value="MFC0563382.1"/>
    <property type="molecule type" value="Genomic_DNA"/>
</dbReference>
<dbReference type="PANTHER" id="PTHR11461:SF211">
    <property type="entry name" value="GH10112P-RELATED"/>
    <property type="match status" value="1"/>
</dbReference>
<gene>
    <name evidence="3" type="ORF">ACFFHU_04275</name>
</gene>
<evidence type="ECO:0000313" key="4">
    <source>
        <dbReference type="Proteomes" id="UP001589894"/>
    </source>
</evidence>
<dbReference type="InterPro" id="IPR023796">
    <property type="entry name" value="Serpin_dom"/>
</dbReference>
<accession>A0ABV6NRI1</accession>
<comment type="caution">
    <text evidence="3">The sequence shown here is derived from an EMBL/GenBank/DDBJ whole genome shotgun (WGS) entry which is preliminary data.</text>
</comment>
<dbReference type="SMART" id="SM00093">
    <property type="entry name" value="SERPIN"/>
    <property type="match status" value="1"/>
</dbReference>
<dbReference type="SUPFAM" id="SSF56574">
    <property type="entry name" value="Serpins"/>
    <property type="match status" value="2"/>
</dbReference>
<evidence type="ECO:0000313" key="3">
    <source>
        <dbReference type="EMBL" id="MFC0563382.1"/>
    </source>
</evidence>